<reference evidence="2 3" key="1">
    <citation type="submission" date="2016-06" db="EMBL/GenBank/DDBJ databases">
        <authorList>
            <person name="Kjaerup R.B."/>
            <person name="Dalgaard T.S."/>
            <person name="Juul-Madsen H.R."/>
        </authorList>
    </citation>
    <scope>NUCLEOTIDE SEQUENCE [LARGE SCALE GENOMIC DNA]</scope>
    <source>
        <strain evidence="2">JF4278</strain>
    </source>
</reference>
<reference evidence="1" key="3">
    <citation type="submission" date="2021-04" db="EMBL/GenBank/DDBJ databases">
        <authorList>
            <person name="Vereecke N."/>
            <person name="Bokma J."/>
        </authorList>
    </citation>
    <scope>NUCLEOTIDE SEQUENCE</scope>
    <source>
        <strain evidence="1">Mb222</strain>
    </source>
</reference>
<dbReference type="Proteomes" id="UP000233776">
    <property type="component" value="Chromosome I"/>
</dbReference>
<organism evidence="2 3">
    <name type="scientific">Mycoplasmopsis bovis</name>
    <name type="common">Mycoplasma bovis</name>
    <dbReference type="NCBI Taxonomy" id="28903"/>
    <lineage>
        <taxon>Bacteria</taxon>
        <taxon>Bacillati</taxon>
        <taxon>Mycoplasmatota</taxon>
        <taxon>Mycoplasmoidales</taxon>
        <taxon>Metamycoplasmataceae</taxon>
        <taxon>Mycoplasmopsis</taxon>
    </lineage>
</organism>
<name>A0A2N8U384_MYCBV</name>
<protein>
    <submittedName>
        <fullName evidence="2">Uncharacterized protein</fullName>
    </submittedName>
</protein>
<evidence type="ECO:0000313" key="1">
    <source>
        <dbReference type="EMBL" id="QQH50069.2"/>
    </source>
</evidence>
<accession>A0A2N8U384</accession>
<reference evidence="1 4" key="2">
    <citation type="journal article" date="2020" name="Vet. Res.">
        <title>Phylogenomic analysis of Mycoplasma bovis from Belgian veal, dairy and beef herds.</title>
        <authorList>
            <person name="Bokma J."/>
            <person name="Vereecke N."/>
            <person name="De Bleecker K."/>
            <person name="Callens J."/>
            <person name="Ribbens S."/>
            <person name="Nauwynck H."/>
            <person name="Haesebrouck F."/>
            <person name="Theuns S."/>
            <person name="Boyen F."/>
            <person name="Pardon B."/>
        </authorList>
    </citation>
    <scope>NUCLEOTIDE SEQUENCE [LARGE SCALE GENOMIC DNA]</scope>
    <source>
        <strain evidence="1 4">Mb222</strain>
    </source>
</reference>
<dbReference type="NCBIfam" id="NF046046">
    <property type="entry name" value="Mbov_0729_Cterm"/>
    <property type="match status" value="1"/>
</dbReference>
<dbReference type="AlphaFoldDB" id="A0A2N8U384"/>
<dbReference type="EMBL" id="CP058496">
    <property type="protein sequence ID" value="QQH50069.2"/>
    <property type="molecule type" value="Genomic_DNA"/>
</dbReference>
<sequence>MSQDEIILFLYKSFSKYGESIKDKLNSKESVHNINKELYYSYKIASHSWSKNEDYFSKFGLELTFRSNFFEFFDLLSTLFTDYNDGENDNKNKVDELFKKTKSKLEKAYKKNI</sequence>
<gene>
    <name evidence="1" type="ORF">HYD69_03355</name>
    <name evidence="2" type="ORF">MBOVJF4278_00723</name>
</gene>
<keyword evidence="4" id="KW-1185">Reference proteome</keyword>
<proteinExistence type="predicted"/>
<evidence type="ECO:0000313" key="2">
    <source>
        <dbReference type="EMBL" id="SBO46486.1"/>
    </source>
</evidence>
<evidence type="ECO:0000313" key="3">
    <source>
        <dbReference type="Proteomes" id="UP000233776"/>
    </source>
</evidence>
<dbReference type="Proteomes" id="UP000596039">
    <property type="component" value="Chromosome"/>
</dbReference>
<evidence type="ECO:0000313" key="4">
    <source>
        <dbReference type="Proteomes" id="UP000596039"/>
    </source>
</evidence>
<dbReference type="EMBL" id="LT578453">
    <property type="protein sequence ID" value="SBO46486.1"/>
    <property type="molecule type" value="Genomic_DNA"/>
</dbReference>